<comment type="similarity">
    <text evidence="6">Belongs to the radical SAM superfamily. Anaerobic sulfatase-maturating enzyme family.</text>
</comment>
<reference evidence="8 9" key="1">
    <citation type="submission" date="2016-10" db="EMBL/GenBank/DDBJ databases">
        <authorList>
            <person name="de Groot N.N."/>
        </authorList>
    </citation>
    <scope>NUCLEOTIDE SEQUENCE [LARGE SCALE GENOMIC DNA]</scope>
    <source>
        <strain evidence="8 9">NLAE-zl-G419</strain>
    </source>
</reference>
<evidence type="ECO:0000313" key="9">
    <source>
        <dbReference type="Proteomes" id="UP000182135"/>
    </source>
</evidence>
<protein>
    <recommendedName>
        <fullName evidence="7">Radical SAM core domain-containing protein</fullName>
    </recommendedName>
</protein>
<dbReference type="NCBIfam" id="TIGR04085">
    <property type="entry name" value="rSAM_more_4Fe4S"/>
    <property type="match status" value="1"/>
</dbReference>
<dbReference type="SFLD" id="SFLDG01384">
    <property type="entry name" value="thioether_bond_formation_requi"/>
    <property type="match status" value="1"/>
</dbReference>
<dbReference type="PANTHER" id="PTHR43273">
    <property type="entry name" value="ANAEROBIC SULFATASE-MATURATING ENZYME HOMOLOG ASLB-RELATED"/>
    <property type="match status" value="1"/>
</dbReference>
<evidence type="ECO:0000259" key="7">
    <source>
        <dbReference type="PROSITE" id="PS51918"/>
    </source>
</evidence>
<dbReference type="Gene3D" id="3.20.20.70">
    <property type="entry name" value="Aldolase class I"/>
    <property type="match status" value="1"/>
</dbReference>
<proteinExistence type="inferred from homology"/>
<evidence type="ECO:0000256" key="2">
    <source>
        <dbReference type="ARBA" id="ARBA00022691"/>
    </source>
</evidence>
<name>A0A1I2LYP2_9CLOT</name>
<keyword evidence="5" id="KW-0411">Iron-sulfur</keyword>
<dbReference type="RefSeq" id="WP_027639940.1">
    <property type="nucleotide sequence ID" value="NZ_BAAACD010000011.1"/>
</dbReference>
<organism evidence="8 9">
    <name type="scientific">Clostridium cadaveris</name>
    <dbReference type="NCBI Taxonomy" id="1529"/>
    <lineage>
        <taxon>Bacteria</taxon>
        <taxon>Bacillati</taxon>
        <taxon>Bacillota</taxon>
        <taxon>Clostridia</taxon>
        <taxon>Eubacteriales</taxon>
        <taxon>Clostridiaceae</taxon>
        <taxon>Clostridium</taxon>
    </lineage>
</organism>
<dbReference type="InterPro" id="IPR023867">
    <property type="entry name" value="Sulphatase_maturase_rSAM"/>
</dbReference>
<dbReference type="Proteomes" id="UP000182135">
    <property type="component" value="Unassembled WGS sequence"/>
</dbReference>
<dbReference type="EMBL" id="FOOE01000012">
    <property type="protein sequence ID" value="SFF84353.1"/>
    <property type="molecule type" value="Genomic_DNA"/>
</dbReference>
<dbReference type="Pfam" id="PF04055">
    <property type="entry name" value="Radical_SAM"/>
    <property type="match status" value="1"/>
</dbReference>
<keyword evidence="9" id="KW-1185">Reference proteome</keyword>
<dbReference type="InterPro" id="IPR058240">
    <property type="entry name" value="rSAM_sf"/>
</dbReference>
<dbReference type="GO" id="GO:0051536">
    <property type="term" value="F:iron-sulfur cluster binding"/>
    <property type="evidence" value="ECO:0007669"/>
    <property type="project" value="UniProtKB-KW"/>
</dbReference>
<dbReference type="STRING" id="1529.SAMN04487885_11259"/>
<sequence length="375" mass="43578">MKKNLSLMIKPSSSKCNLKCTYCFYNSIADARDIKDYGFMPLSTLKEIIIKADNYCNGGYCSIGFQGGESTLIGLNFYRELVKYTQNIENGTIFSFSIQTNGTTLNDEWGEFLKENNFLVGISLDGNKDIHNLNRVDLKNDGTFNKVTKGIDILKKHKVEFNILTVVTSILCKKIESVYKFYKKNDYRYLQFIPCLEPLENTSMTLKKYSITPEEYGKFLIKLFDLWYRDALNNDYVSIRLFDNILGLFFNHEYEACDMKGVCSCQHIIESDGSIYPCDFYTYETYKVGNILKDSFEDIHKNPNTITFLESSKNTNSKCISCRYLSICRGGCRRHRENQENGLNYFCESYYNFYSYSLDKFRHLAIITQNSFLGR</sequence>
<dbReference type="GO" id="GO:0016491">
    <property type="term" value="F:oxidoreductase activity"/>
    <property type="evidence" value="ECO:0007669"/>
    <property type="project" value="InterPro"/>
</dbReference>
<dbReference type="AlphaFoldDB" id="A0A1I2LYP2"/>
<dbReference type="NCBIfam" id="TIGR03942">
    <property type="entry name" value="sulfatase_rSAM"/>
    <property type="match status" value="1"/>
</dbReference>
<dbReference type="SUPFAM" id="SSF102114">
    <property type="entry name" value="Radical SAM enzymes"/>
    <property type="match status" value="1"/>
</dbReference>
<evidence type="ECO:0000256" key="4">
    <source>
        <dbReference type="ARBA" id="ARBA00023004"/>
    </source>
</evidence>
<dbReference type="InterPro" id="IPR034485">
    <property type="entry name" value="Anaerobic_Cys-type_sulfatase-m"/>
</dbReference>
<dbReference type="SFLD" id="SFLDF00289">
    <property type="entry name" value="anaerobic_Cys-type_sulfatase-m"/>
    <property type="match status" value="1"/>
</dbReference>
<keyword evidence="3" id="KW-0479">Metal-binding</keyword>
<dbReference type="PANTHER" id="PTHR43273:SF3">
    <property type="entry name" value="ANAEROBIC SULFATASE-MATURATING ENZYME HOMOLOG ASLB-RELATED"/>
    <property type="match status" value="1"/>
</dbReference>
<feature type="domain" description="Radical SAM core" evidence="7">
    <location>
        <begin position="1"/>
        <end position="229"/>
    </location>
</feature>
<dbReference type="Pfam" id="PF13186">
    <property type="entry name" value="SPASM"/>
    <property type="match status" value="1"/>
</dbReference>
<dbReference type="OrthoDB" id="9808591at2"/>
<evidence type="ECO:0000313" key="8">
    <source>
        <dbReference type="EMBL" id="SFF84353.1"/>
    </source>
</evidence>
<keyword evidence="4" id="KW-0408">Iron</keyword>
<gene>
    <name evidence="8" type="ORF">SAMN04487885_11259</name>
</gene>
<dbReference type="InterPro" id="IPR013785">
    <property type="entry name" value="Aldolase_TIM"/>
</dbReference>
<dbReference type="PROSITE" id="PS51918">
    <property type="entry name" value="RADICAL_SAM"/>
    <property type="match status" value="1"/>
</dbReference>
<dbReference type="SFLD" id="SFLDG01072">
    <property type="entry name" value="dehydrogenase_like"/>
    <property type="match status" value="1"/>
</dbReference>
<comment type="cofactor">
    <cofactor evidence="1">
        <name>[4Fe-4S] cluster</name>
        <dbReference type="ChEBI" id="CHEBI:49883"/>
    </cofactor>
</comment>
<dbReference type="SFLD" id="SFLDS00029">
    <property type="entry name" value="Radical_SAM"/>
    <property type="match status" value="1"/>
</dbReference>
<dbReference type="InterPro" id="IPR023885">
    <property type="entry name" value="4Fe4S-binding_SPASM_dom"/>
</dbReference>
<dbReference type="SFLD" id="SFLDG01386">
    <property type="entry name" value="main_SPASM_domain-containing"/>
    <property type="match status" value="1"/>
</dbReference>
<dbReference type="eggNOG" id="COG0641">
    <property type="taxonomic scope" value="Bacteria"/>
</dbReference>
<evidence type="ECO:0000256" key="6">
    <source>
        <dbReference type="ARBA" id="ARBA00023601"/>
    </source>
</evidence>
<dbReference type="InterPro" id="IPR007197">
    <property type="entry name" value="rSAM"/>
</dbReference>
<evidence type="ECO:0000256" key="5">
    <source>
        <dbReference type="ARBA" id="ARBA00023014"/>
    </source>
</evidence>
<keyword evidence="2" id="KW-0949">S-adenosyl-L-methionine</keyword>
<dbReference type="CDD" id="cd01335">
    <property type="entry name" value="Radical_SAM"/>
    <property type="match status" value="1"/>
</dbReference>
<dbReference type="SFLD" id="SFLDG01067">
    <property type="entry name" value="SPASM/twitch_domain_containing"/>
    <property type="match status" value="1"/>
</dbReference>
<evidence type="ECO:0000256" key="1">
    <source>
        <dbReference type="ARBA" id="ARBA00001966"/>
    </source>
</evidence>
<accession>A0A1I2LYP2</accession>
<evidence type="ECO:0000256" key="3">
    <source>
        <dbReference type="ARBA" id="ARBA00022723"/>
    </source>
</evidence>
<dbReference type="GO" id="GO:0046872">
    <property type="term" value="F:metal ion binding"/>
    <property type="evidence" value="ECO:0007669"/>
    <property type="project" value="UniProtKB-KW"/>
</dbReference>